<evidence type="ECO:0000313" key="2">
    <source>
        <dbReference type="EMBL" id="GAA3696562.1"/>
    </source>
</evidence>
<feature type="region of interest" description="Disordered" evidence="1">
    <location>
        <begin position="1"/>
        <end position="72"/>
    </location>
</feature>
<dbReference type="EMBL" id="BAAAYX010000002">
    <property type="protein sequence ID" value="GAA3696562.1"/>
    <property type="molecule type" value="Genomic_DNA"/>
</dbReference>
<gene>
    <name evidence="2" type="ORF">GCM10022204_10670</name>
</gene>
<keyword evidence="3" id="KW-1185">Reference proteome</keyword>
<feature type="compositionally biased region" description="Polar residues" evidence="1">
    <location>
        <begin position="27"/>
        <end position="40"/>
    </location>
</feature>
<comment type="caution">
    <text evidence="2">The sequence shown here is derived from an EMBL/GenBank/DDBJ whole genome shotgun (WGS) entry which is preliminary data.</text>
</comment>
<dbReference type="Proteomes" id="UP001500051">
    <property type="component" value="Unassembled WGS sequence"/>
</dbReference>
<protein>
    <submittedName>
        <fullName evidence="2">Uncharacterized protein</fullName>
    </submittedName>
</protein>
<name>A0ABP7CUI8_9ACTN</name>
<accession>A0ABP7CUI8</accession>
<feature type="compositionally biased region" description="Basic residues" evidence="1">
    <location>
        <begin position="59"/>
        <end position="72"/>
    </location>
</feature>
<sequence length="72" mass="8132">MTGLLRRVTCFSRPAHNTDGSPPSRANELTTPPCAQSASSRNERYNDDFPDPFGPVTTVKRRRANRKSRNDR</sequence>
<organism evidence="2 3">
    <name type="scientific">Microlunatus aurantiacus</name>
    <dbReference type="NCBI Taxonomy" id="446786"/>
    <lineage>
        <taxon>Bacteria</taxon>
        <taxon>Bacillati</taxon>
        <taxon>Actinomycetota</taxon>
        <taxon>Actinomycetes</taxon>
        <taxon>Propionibacteriales</taxon>
        <taxon>Propionibacteriaceae</taxon>
        <taxon>Microlunatus</taxon>
    </lineage>
</organism>
<reference evidence="3" key="1">
    <citation type="journal article" date="2019" name="Int. J. Syst. Evol. Microbiol.">
        <title>The Global Catalogue of Microorganisms (GCM) 10K type strain sequencing project: providing services to taxonomists for standard genome sequencing and annotation.</title>
        <authorList>
            <consortium name="The Broad Institute Genomics Platform"/>
            <consortium name="The Broad Institute Genome Sequencing Center for Infectious Disease"/>
            <person name="Wu L."/>
            <person name="Ma J."/>
        </authorList>
    </citation>
    <scope>NUCLEOTIDE SEQUENCE [LARGE SCALE GENOMIC DNA]</scope>
    <source>
        <strain evidence="3">JCM 16548</strain>
    </source>
</reference>
<evidence type="ECO:0000256" key="1">
    <source>
        <dbReference type="SAM" id="MobiDB-lite"/>
    </source>
</evidence>
<evidence type="ECO:0000313" key="3">
    <source>
        <dbReference type="Proteomes" id="UP001500051"/>
    </source>
</evidence>
<proteinExistence type="predicted"/>